<dbReference type="EMBL" id="PJND01000007">
    <property type="protein sequence ID" value="PKW29730.1"/>
    <property type="molecule type" value="Genomic_DNA"/>
</dbReference>
<dbReference type="Pfam" id="PF13020">
    <property type="entry name" value="NOV_C"/>
    <property type="match status" value="1"/>
</dbReference>
<dbReference type="InterPro" id="IPR024975">
    <property type="entry name" value="NOV_C"/>
</dbReference>
<organism evidence="3 5">
    <name type="scientific">Flavobacterium lindanitolerans</name>
    <dbReference type="NCBI Taxonomy" id="428988"/>
    <lineage>
        <taxon>Bacteria</taxon>
        <taxon>Pseudomonadati</taxon>
        <taxon>Bacteroidota</taxon>
        <taxon>Flavobacteriia</taxon>
        <taxon>Flavobacteriales</taxon>
        <taxon>Flavobacteriaceae</taxon>
        <taxon>Flavobacterium</taxon>
    </lineage>
</organism>
<dbReference type="AlphaFoldDB" id="A0A497V929"/>
<keyword evidence="4" id="KW-1185">Reference proteome</keyword>
<gene>
    <name evidence="2" type="ORF">B0G92_1374</name>
    <name evidence="3" type="ORF">CLV50_0130</name>
</gene>
<name>A0A497V929_9FLAO</name>
<accession>A0A497V929</accession>
<comment type="caution">
    <text evidence="3">The sequence shown here is derived from an EMBL/GenBank/DDBJ whole genome shotgun (WGS) entry which is preliminary data.</text>
</comment>
<dbReference type="RefSeq" id="WP_101471537.1">
    <property type="nucleotide sequence ID" value="NZ_PJND01000007.1"/>
</dbReference>
<sequence>MPENQMRTQELLAQEGLESIGQKLYNNINIELSGDPQSARRWVWELLQNAKDVITDDGQIEINLTDSAVEFSHNGSPFQHSNLLAILSQRSTKAPSYTDDEKQTFFDRLFSEEGINNDDAKKFLNTSGRFGTGFMTTYLLSKKISLESIYTTSDRIKSFFISLDREAETPDQMKEKVKKSFASFTELEQSNDTENNISDYKEGSKCYTKFVYEYDAEGKKTAEIGIADLHKSIPFTLSFVEKINSVKVIEYGKVTTYTKLKPLTFDSVSIVRIEKETENDKALIEIAKVSEKHGALTISIPVENIGESKYKILFPNEATPRKFISFPLVGSETFPFPVIINSSLFNPADDTRSSVSLNLSGSFQYDKKVHLNRAIFEKSIGLYKQLLSFASEKKWENIHYLAKSDLPIDVDKIWYQQNIQQEIRKEILDADIVATEHSTTRIKPKDAKFPIYSSDKLDEFWALCQYLIGDKIPRKDDVEIWKNIIEANTESWLGADFDFTLEKLLLLIQDEGNFTEFSKKYFSTNEEAFSALNKIIQFAEDENKELLDRKENPLKVFPDQTPESIFREKKDLSRDINVPFQIKNVLRTTGDNWYEKLVRNEMTIFERESKLTIKHASDRIKDKIEKSFSGKLKEEEEIQLNEGLFELIGYSFTDSEADFETLHRFAARIFPDKVNDKLEEVTGLDDFDYKPCQLWAIKTILKKVSELVDLNGLSQHLFNVNYPEVKDEYSEAEKDQMYPLDVFLNDLIQFSIAFENNQYHLLSKYAIIPNQLNELCKFNSEIFNDDNIPVELKNILKDFGVECRGNLLHNGVSIKLNDNRDLKWICSQLDDVVIKEQNNDSVKQPIRELDKWISAHKETITRMDELFKSFNRKRSGIVLNTYGLEERNQFDEILKSGMSADFADIVKSGAKAETIKELAIISKDINLESALSILKDHPELTSEKIERLLELEELSKGWNPELSYEPDEEQTRRNFENGWKGEAFVYKELKKKNFEVDWVNLSKTENNNSIIDFEGEKHYIVDTGGKYDLKAKLSNGNTIYIQVKATITDISNADHIAMPISTREWKFVFETNDNEAYYLARVFNVNEKDPELYFMKLEKPQEL</sequence>
<dbReference type="InterPro" id="IPR036890">
    <property type="entry name" value="HATPase_C_sf"/>
</dbReference>
<evidence type="ECO:0000313" key="2">
    <source>
        <dbReference type="EMBL" id="PKW29730.1"/>
    </source>
</evidence>
<proteinExistence type="predicted"/>
<dbReference type="Proteomes" id="UP000275027">
    <property type="component" value="Unassembled WGS sequence"/>
</dbReference>
<dbReference type="SUPFAM" id="SSF55874">
    <property type="entry name" value="ATPase domain of HSP90 chaperone/DNA topoisomerase II/histidine kinase"/>
    <property type="match status" value="1"/>
</dbReference>
<protein>
    <submittedName>
        <fullName evidence="3">Uncharacterized protein DUF3883</fullName>
    </submittedName>
</protein>
<evidence type="ECO:0000259" key="1">
    <source>
        <dbReference type="Pfam" id="PF13020"/>
    </source>
</evidence>
<evidence type="ECO:0000313" key="5">
    <source>
        <dbReference type="Proteomes" id="UP000275027"/>
    </source>
</evidence>
<dbReference type="Proteomes" id="UP000233767">
    <property type="component" value="Unassembled WGS sequence"/>
</dbReference>
<reference evidence="3 5" key="2">
    <citation type="submission" date="2018-10" db="EMBL/GenBank/DDBJ databases">
        <title>Genomic Encyclopedia of Archaeal and Bacterial Type Strains, Phase II (KMG-II): from individual species to whole genera.</title>
        <authorList>
            <person name="Goeker M."/>
        </authorList>
    </citation>
    <scope>NUCLEOTIDE SEQUENCE [LARGE SCALE GENOMIC DNA]</scope>
    <source>
        <strain evidence="3 5">DSM 21886</strain>
    </source>
</reference>
<evidence type="ECO:0000313" key="4">
    <source>
        <dbReference type="Proteomes" id="UP000233767"/>
    </source>
</evidence>
<reference evidence="2 4" key="1">
    <citation type="submission" date="2017-12" db="EMBL/GenBank/DDBJ databases">
        <title>Genomic Encyclopedia of Type Strains, Phase III (KMG-III): the genomes of soil and plant-associated and newly described type strains.</title>
        <authorList>
            <person name="Whitman W."/>
        </authorList>
    </citation>
    <scope>NUCLEOTIDE SEQUENCE [LARGE SCALE GENOMIC DNA]</scope>
    <source>
        <strain evidence="2 4">IP-10</strain>
    </source>
</reference>
<feature type="domain" description="Protein NO VEIN C-terminal" evidence="1">
    <location>
        <begin position="1022"/>
        <end position="1093"/>
    </location>
</feature>
<evidence type="ECO:0000313" key="3">
    <source>
        <dbReference type="EMBL" id="RLJ34769.1"/>
    </source>
</evidence>
<dbReference type="EMBL" id="RCCB01000010">
    <property type="protein sequence ID" value="RLJ34769.1"/>
    <property type="molecule type" value="Genomic_DNA"/>
</dbReference>